<dbReference type="KEGG" id="sof:NCTC11214_02772"/>
<dbReference type="RefSeq" id="WP_004959110.1">
    <property type="nucleotide sequence ID" value="NZ_JAEKCK010000013.1"/>
</dbReference>
<evidence type="ECO:0000313" key="2">
    <source>
        <dbReference type="EMBL" id="VDZ58408.1"/>
    </source>
</evidence>
<protein>
    <recommendedName>
        <fullName evidence="4">Tetratricopeptide repeat protein</fullName>
    </recommendedName>
</protein>
<keyword evidence="1" id="KW-0732">Signal</keyword>
<dbReference type="SUPFAM" id="SSF48452">
    <property type="entry name" value="TPR-like"/>
    <property type="match status" value="1"/>
</dbReference>
<dbReference type="EMBL" id="LR134117">
    <property type="protein sequence ID" value="VDZ58408.1"/>
    <property type="molecule type" value="Genomic_DNA"/>
</dbReference>
<dbReference type="InterPro" id="IPR011990">
    <property type="entry name" value="TPR-like_helical_dom_sf"/>
</dbReference>
<gene>
    <name evidence="2" type="ORF">NCTC11214_02772</name>
</gene>
<dbReference type="AlphaFoldDB" id="A0A3S5D7F9"/>
<organism evidence="2 3">
    <name type="scientific">Serratia odorifera</name>
    <dbReference type="NCBI Taxonomy" id="618"/>
    <lineage>
        <taxon>Bacteria</taxon>
        <taxon>Pseudomonadati</taxon>
        <taxon>Pseudomonadota</taxon>
        <taxon>Gammaproteobacteria</taxon>
        <taxon>Enterobacterales</taxon>
        <taxon>Yersiniaceae</taxon>
        <taxon>Serratia</taxon>
    </lineage>
</organism>
<dbReference type="Gene3D" id="1.25.40.10">
    <property type="entry name" value="Tetratricopeptide repeat domain"/>
    <property type="match status" value="1"/>
</dbReference>
<accession>A0A3S5D7F9</accession>
<evidence type="ECO:0000313" key="3">
    <source>
        <dbReference type="Proteomes" id="UP000281391"/>
    </source>
</evidence>
<dbReference type="Proteomes" id="UP000281391">
    <property type="component" value="Chromosome"/>
</dbReference>
<reference evidence="2 3" key="1">
    <citation type="submission" date="2018-12" db="EMBL/GenBank/DDBJ databases">
        <authorList>
            <consortium name="Pathogen Informatics"/>
        </authorList>
    </citation>
    <scope>NUCLEOTIDE SEQUENCE [LARGE SCALE GENOMIC DNA]</scope>
    <source>
        <strain evidence="2 3">NCTC11214</strain>
    </source>
</reference>
<feature type="signal peptide" evidence="1">
    <location>
        <begin position="1"/>
        <end position="21"/>
    </location>
</feature>
<feature type="chain" id="PRO_5041078826" description="Tetratricopeptide repeat protein" evidence="1">
    <location>
        <begin position="22"/>
        <end position="235"/>
    </location>
</feature>
<evidence type="ECO:0008006" key="4">
    <source>
        <dbReference type="Google" id="ProtNLM"/>
    </source>
</evidence>
<evidence type="ECO:0000256" key="1">
    <source>
        <dbReference type="SAM" id="SignalP"/>
    </source>
</evidence>
<sequence length="235" mass="25684">MKALYPLLLAYGALVSEQALAQIDEPDIQADCRKVSGYAELGTAAYQRGDYVKAAEIFRDQAAWSEFCGKSERATATAYNNVALAWIHAGQLLKARAYLALAPNDGKSQHNLALLQARLAQQPAPDGPAGVYWQYAGRGVWSEVSVAPQGKRWHISYAGYYMPGMGLYYGPNMGEFSDLLSITDHRAVYHQSVEEVGMACDVTLKFSADAVDLHTQGDCGFGHNVQAQGRFVRVE</sequence>
<proteinExistence type="predicted"/>
<name>A0A3S5D7F9_SEROD</name>